<reference evidence="2" key="1">
    <citation type="journal article" date="2019" name="Int. J. Syst. Evol. Microbiol.">
        <title>The Global Catalogue of Microorganisms (GCM) 10K type strain sequencing project: providing services to taxonomists for standard genome sequencing and annotation.</title>
        <authorList>
            <consortium name="The Broad Institute Genomics Platform"/>
            <consortium name="The Broad Institute Genome Sequencing Center for Infectious Disease"/>
            <person name="Wu L."/>
            <person name="Ma J."/>
        </authorList>
    </citation>
    <scope>NUCLEOTIDE SEQUENCE [LARGE SCALE GENOMIC DNA]</scope>
    <source>
        <strain evidence="2">JCM 12125</strain>
    </source>
</reference>
<accession>A0ABW0FZD0</accession>
<comment type="caution">
    <text evidence="1">The sequence shown here is derived from an EMBL/GenBank/DDBJ whole genome shotgun (WGS) entry which is preliminary data.</text>
</comment>
<name>A0ABW0FZD0_9CAUL</name>
<dbReference type="EMBL" id="JBHSLF010000056">
    <property type="protein sequence ID" value="MFC5346288.1"/>
    <property type="molecule type" value="Genomic_DNA"/>
</dbReference>
<evidence type="ECO:0000313" key="1">
    <source>
        <dbReference type="EMBL" id="MFC5346288.1"/>
    </source>
</evidence>
<dbReference type="RefSeq" id="WP_374036802.1">
    <property type="nucleotide sequence ID" value="NZ_CP169082.1"/>
</dbReference>
<gene>
    <name evidence="1" type="ORF">ACFPIE_20420</name>
</gene>
<keyword evidence="2" id="KW-1185">Reference proteome</keyword>
<protein>
    <submittedName>
        <fullName evidence="1">Uncharacterized protein</fullName>
    </submittedName>
</protein>
<sequence length="115" mass="11825">MTTPAIAEAASHLVHRHDDAEAVGVACLLLAIEASDTRRVVVRPLAHETGGMVAATVMIDVGDGPLPFPLGAVRLAAACLRADPPFAGAIELAASLDHAVDQAETAVTQLLRSLN</sequence>
<evidence type="ECO:0000313" key="2">
    <source>
        <dbReference type="Proteomes" id="UP001596152"/>
    </source>
</evidence>
<organism evidence="1 2">
    <name type="scientific">Brevundimonas staleyi</name>
    <dbReference type="NCBI Taxonomy" id="74326"/>
    <lineage>
        <taxon>Bacteria</taxon>
        <taxon>Pseudomonadati</taxon>
        <taxon>Pseudomonadota</taxon>
        <taxon>Alphaproteobacteria</taxon>
        <taxon>Caulobacterales</taxon>
        <taxon>Caulobacteraceae</taxon>
        <taxon>Brevundimonas</taxon>
    </lineage>
</organism>
<proteinExistence type="predicted"/>
<dbReference type="Proteomes" id="UP001596152">
    <property type="component" value="Unassembled WGS sequence"/>
</dbReference>